<dbReference type="BioCyc" id="MPUL272635:G1GT6-62-MONOMER"/>
<evidence type="ECO:0000313" key="1">
    <source>
        <dbReference type="EMBL" id="CAC13234.1"/>
    </source>
</evidence>
<dbReference type="AlphaFoldDB" id="Q98RE8"/>
<name>Q98RE8_MYCPU</name>
<protein>
    <submittedName>
        <fullName evidence="1">Uncharacterized protein</fullName>
    </submittedName>
</protein>
<dbReference type="KEGG" id="mpu:MYPU_0610"/>
<gene>
    <name evidence="1" type="ordered locus">MYPU_0610</name>
</gene>
<sequence>MILTKKLKLILGITSVVPSITTSVVVISAKNIKKANIMLFSSARKYNWFQRSNKRYLDKELSIQFDSYVKADFYGIALWSSREDDTQTYSYNYSRQISNWNDIVRRIIGIFRFNDRDSLEFYVVNSKGDGQQFIKIKTRIY</sequence>
<proteinExistence type="predicted"/>
<dbReference type="PIR" id="E90519">
    <property type="entry name" value="E90519"/>
</dbReference>
<dbReference type="Proteomes" id="UP000000528">
    <property type="component" value="Chromosome"/>
</dbReference>
<organism evidence="2">
    <name type="scientific">Mycoplasmopsis pulmonis (strain UAB CTIP)</name>
    <name type="common">Mycoplasma pulmonis</name>
    <dbReference type="NCBI Taxonomy" id="272635"/>
    <lineage>
        <taxon>Bacteria</taxon>
        <taxon>Bacillati</taxon>
        <taxon>Mycoplasmatota</taxon>
        <taxon>Mycoplasmoidales</taxon>
        <taxon>Metamycoplasmataceae</taxon>
        <taxon>Mycoplasmopsis</taxon>
    </lineage>
</organism>
<reference evidence="1 2" key="1">
    <citation type="journal article" date="2001" name="Nucleic Acids Res.">
        <title>The complete genome sequence of the murine respiratory pathogen Mycoplasma pulmonis.</title>
        <authorList>
            <person name="Chambaud I."/>
            <person name="Heilig R."/>
            <person name="Ferris S."/>
            <person name="Barbe V."/>
            <person name="Samson D."/>
            <person name="Galisson F."/>
            <person name="Moszer I."/>
            <person name="Dybvig K."/>
            <person name="Wroblewski H."/>
            <person name="Viari A."/>
            <person name="Rocha E.P.C."/>
            <person name="Blanchard A."/>
        </authorList>
    </citation>
    <scope>NUCLEOTIDE SEQUENCE [LARGE SCALE GENOMIC DNA]</scope>
    <source>
        <strain evidence="1 2">UAB CTIP</strain>
    </source>
</reference>
<dbReference type="HOGENOM" id="CLU_1823235_0_0_14"/>
<dbReference type="EMBL" id="AL445563">
    <property type="protein sequence ID" value="CAC13234.1"/>
    <property type="molecule type" value="Genomic_DNA"/>
</dbReference>
<dbReference type="RefSeq" id="WP_010924865.1">
    <property type="nucleotide sequence ID" value="NC_002771.1"/>
</dbReference>
<accession>Q98RE8</accession>
<evidence type="ECO:0000313" key="2">
    <source>
        <dbReference type="Proteomes" id="UP000000528"/>
    </source>
</evidence>
<keyword evidence="2" id="KW-1185">Reference proteome</keyword>